<evidence type="ECO:0000313" key="1">
    <source>
        <dbReference type="EMBL" id="SBV99316.1"/>
    </source>
</evidence>
<proteinExistence type="predicted"/>
<dbReference type="EMBL" id="FLUN01000001">
    <property type="protein sequence ID" value="SBV99316.1"/>
    <property type="molecule type" value="Genomic_DNA"/>
</dbReference>
<dbReference type="AlphaFoldDB" id="A0A212JIR1"/>
<reference evidence="1" key="1">
    <citation type="submission" date="2016-04" db="EMBL/GenBank/DDBJ databases">
        <authorList>
            <person name="Evans L.H."/>
            <person name="Alamgir A."/>
            <person name="Owens N."/>
            <person name="Weber N.D."/>
            <person name="Virtaneva K."/>
            <person name="Barbian K."/>
            <person name="Babar A."/>
            <person name="Rosenke K."/>
        </authorList>
    </citation>
    <scope>NUCLEOTIDE SEQUENCE</scope>
    <source>
        <strain evidence="1">86</strain>
    </source>
</reference>
<accession>A0A212JIR1</accession>
<gene>
    <name evidence="1" type="ORF">KL86CLO1_11175</name>
</gene>
<sequence>MKYFFDVFIKFIKIIWLDAYRSILDDTSVNMCKISNFIKDSFRNLYFKDSCNIGVSFSKINCIL</sequence>
<name>A0A212JIR1_9FIRM</name>
<organism evidence="1">
    <name type="scientific">uncultured Eubacteriales bacterium</name>
    <dbReference type="NCBI Taxonomy" id="172733"/>
    <lineage>
        <taxon>Bacteria</taxon>
        <taxon>Bacillati</taxon>
        <taxon>Bacillota</taxon>
        <taxon>Clostridia</taxon>
        <taxon>Eubacteriales</taxon>
        <taxon>environmental samples</taxon>
    </lineage>
</organism>
<protein>
    <submittedName>
        <fullName evidence="1">Uncharacterized protein</fullName>
    </submittedName>
</protein>